<feature type="transmembrane region" description="Helical" evidence="1">
    <location>
        <begin position="182"/>
        <end position="204"/>
    </location>
</feature>
<keyword evidence="1" id="KW-0812">Transmembrane</keyword>
<dbReference type="PANTHER" id="PTHR42305:SF1">
    <property type="entry name" value="MEMBRANE PROTEIN RV1733C-RELATED"/>
    <property type="match status" value="1"/>
</dbReference>
<evidence type="ECO:0000313" key="3">
    <source>
        <dbReference type="Proteomes" id="UP001500064"/>
    </source>
</evidence>
<evidence type="ECO:0000313" key="2">
    <source>
        <dbReference type="EMBL" id="GAA1687118.1"/>
    </source>
</evidence>
<keyword evidence="1" id="KW-1133">Transmembrane helix</keyword>
<dbReference type="InterPro" id="IPR039708">
    <property type="entry name" value="MT1774/Rv1733c-like"/>
</dbReference>
<organism evidence="2 3">
    <name type="scientific">Nonomuraea maheshkhaliensis</name>
    <dbReference type="NCBI Taxonomy" id="419590"/>
    <lineage>
        <taxon>Bacteria</taxon>
        <taxon>Bacillati</taxon>
        <taxon>Actinomycetota</taxon>
        <taxon>Actinomycetes</taxon>
        <taxon>Streptosporangiales</taxon>
        <taxon>Streptosporangiaceae</taxon>
        <taxon>Nonomuraea</taxon>
    </lineage>
</organism>
<name>A0ABN2HFI1_9ACTN</name>
<comment type="caution">
    <text evidence="2">The sequence shown here is derived from an EMBL/GenBank/DDBJ whole genome shotgun (WGS) entry which is preliminary data.</text>
</comment>
<accession>A0ABN2HFI1</accession>
<dbReference type="RefSeq" id="WP_346114180.1">
    <property type="nucleotide sequence ID" value="NZ_BAAAMU010000153.1"/>
</dbReference>
<dbReference type="Proteomes" id="UP001500064">
    <property type="component" value="Unassembled WGS sequence"/>
</dbReference>
<keyword evidence="1" id="KW-0472">Membrane</keyword>
<dbReference type="EMBL" id="BAAAMU010000153">
    <property type="protein sequence ID" value="GAA1687118.1"/>
    <property type="molecule type" value="Genomic_DNA"/>
</dbReference>
<reference evidence="2 3" key="1">
    <citation type="journal article" date="2019" name="Int. J. Syst. Evol. Microbiol.">
        <title>The Global Catalogue of Microorganisms (GCM) 10K type strain sequencing project: providing services to taxonomists for standard genome sequencing and annotation.</title>
        <authorList>
            <consortium name="The Broad Institute Genomics Platform"/>
            <consortium name="The Broad Institute Genome Sequencing Center for Infectious Disease"/>
            <person name="Wu L."/>
            <person name="Ma J."/>
        </authorList>
    </citation>
    <scope>NUCLEOTIDE SEQUENCE [LARGE SCALE GENOMIC DNA]</scope>
    <source>
        <strain evidence="2 3">JCM 13929</strain>
    </source>
</reference>
<evidence type="ECO:0000256" key="1">
    <source>
        <dbReference type="SAM" id="Phobius"/>
    </source>
</evidence>
<keyword evidence="3" id="KW-1185">Reference proteome</keyword>
<protein>
    <submittedName>
        <fullName evidence="2">Uncharacterized protein</fullName>
    </submittedName>
</protein>
<proteinExistence type="predicted"/>
<dbReference type="PANTHER" id="PTHR42305">
    <property type="entry name" value="MEMBRANE PROTEIN RV1733C-RELATED"/>
    <property type="match status" value="1"/>
</dbReference>
<gene>
    <name evidence="2" type="ORF">GCM10009733_099710</name>
</gene>
<sequence length="233" mass="24406">MGLVTGWVVRQVRLYRPDGNPLRRRSDRLEGAGLLVAAFLVLLSIWPAVTGARQAYTEALAEAAERRQVTATLLEDTPPPQPSFGALAGYVTDGVPDGVAEGVTGGVADGAAGGVTGRALGSGADGVRWAEARWTAPGGLTRTGRVPVGYPAEAGTRLTVWVDGAGALAGPPAGATRLRVDAVVTALLLVSVAGLLVTGMFTLFRRALDRARQRDWATAWALANAHRHRRRPM</sequence>
<feature type="transmembrane region" description="Helical" evidence="1">
    <location>
        <begin position="31"/>
        <end position="49"/>
    </location>
</feature>